<keyword evidence="6 10" id="KW-1133">Transmembrane helix</keyword>
<evidence type="ECO:0000259" key="11">
    <source>
        <dbReference type="Pfam" id="PF10496"/>
    </source>
</evidence>
<feature type="region of interest" description="Disordered" evidence="9">
    <location>
        <begin position="193"/>
        <end position="212"/>
    </location>
</feature>
<dbReference type="PANTHER" id="PTHR15959:SF0">
    <property type="entry name" value="SYNTAXIN-18"/>
    <property type="match status" value="1"/>
</dbReference>
<evidence type="ECO:0000256" key="7">
    <source>
        <dbReference type="ARBA" id="ARBA00023054"/>
    </source>
</evidence>
<evidence type="ECO:0000256" key="6">
    <source>
        <dbReference type="ARBA" id="ARBA00022989"/>
    </source>
</evidence>
<keyword evidence="4 10" id="KW-0812">Transmembrane</keyword>
<protein>
    <recommendedName>
        <fullName evidence="11">SNARE-complex protein Syntaxin-18 N-terminal domain-containing protein</fullName>
    </recommendedName>
</protein>
<evidence type="ECO:0000313" key="12">
    <source>
        <dbReference type="EMBL" id="MFH4973789.1"/>
    </source>
</evidence>
<feature type="region of interest" description="Disordered" evidence="9">
    <location>
        <begin position="20"/>
        <end position="47"/>
    </location>
</feature>
<dbReference type="Gene3D" id="1.20.5.110">
    <property type="match status" value="1"/>
</dbReference>
<evidence type="ECO:0000256" key="9">
    <source>
        <dbReference type="SAM" id="MobiDB-lite"/>
    </source>
</evidence>
<keyword evidence="8 10" id="KW-0472">Membrane</keyword>
<dbReference type="AlphaFoldDB" id="A0ABD6E8V2"/>
<dbReference type="PANTHER" id="PTHR15959">
    <property type="entry name" value="SYNTAXIN-18"/>
    <property type="match status" value="1"/>
</dbReference>
<keyword evidence="13" id="KW-1185">Reference proteome</keyword>
<feature type="compositionally biased region" description="Basic and acidic residues" evidence="9">
    <location>
        <begin position="27"/>
        <end position="41"/>
    </location>
</feature>
<dbReference type="EMBL" id="JBGFUD010000140">
    <property type="protein sequence ID" value="MFH4973789.1"/>
    <property type="molecule type" value="Genomic_DNA"/>
</dbReference>
<keyword evidence="3" id="KW-0813">Transport</keyword>
<dbReference type="GO" id="GO:0016020">
    <property type="term" value="C:membrane"/>
    <property type="evidence" value="ECO:0007669"/>
    <property type="project" value="UniProtKB-SubCell"/>
</dbReference>
<evidence type="ECO:0000313" key="13">
    <source>
        <dbReference type="Proteomes" id="UP001608902"/>
    </source>
</evidence>
<dbReference type="GO" id="GO:0015031">
    <property type="term" value="P:protein transport"/>
    <property type="evidence" value="ECO:0007669"/>
    <property type="project" value="UniProtKB-KW"/>
</dbReference>
<gene>
    <name evidence="12" type="ORF">AB6A40_000498</name>
</gene>
<organism evidence="12 13">
    <name type="scientific">Gnathostoma spinigerum</name>
    <dbReference type="NCBI Taxonomy" id="75299"/>
    <lineage>
        <taxon>Eukaryota</taxon>
        <taxon>Metazoa</taxon>
        <taxon>Ecdysozoa</taxon>
        <taxon>Nematoda</taxon>
        <taxon>Chromadorea</taxon>
        <taxon>Rhabditida</taxon>
        <taxon>Spirurina</taxon>
        <taxon>Gnathostomatomorpha</taxon>
        <taxon>Gnathostomatoidea</taxon>
        <taxon>Gnathostomatidae</taxon>
        <taxon>Gnathostoma</taxon>
    </lineage>
</organism>
<feature type="domain" description="SNARE-complex protein Syntaxin-18 N-terminal" evidence="11">
    <location>
        <begin position="4"/>
        <end position="103"/>
    </location>
</feature>
<dbReference type="Pfam" id="PF10496">
    <property type="entry name" value="Syntaxin-18_N"/>
    <property type="match status" value="1"/>
</dbReference>
<feature type="transmembrane region" description="Helical" evidence="10">
    <location>
        <begin position="360"/>
        <end position="379"/>
    </location>
</feature>
<comment type="similarity">
    <text evidence="2">Belongs to the syntaxin family.</text>
</comment>
<evidence type="ECO:0000256" key="2">
    <source>
        <dbReference type="ARBA" id="ARBA00009063"/>
    </source>
</evidence>
<keyword evidence="5" id="KW-0653">Protein transport</keyword>
<evidence type="ECO:0000256" key="4">
    <source>
        <dbReference type="ARBA" id="ARBA00022692"/>
    </source>
</evidence>
<keyword evidence="7" id="KW-0175">Coiled coil</keyword>
<dbReference type="Proteomes" id="UP001608902">
    <property type="component" value="Unassembled WGS sequence"/>
</dbReference>
<evidence type="ECO:0000256" key="10">
    <source>
        <dbReference type="SAM" id="Phobius"/>
    </source>
</evidence>
<evidence type="ECO:0000256" key="1">
    <source>
        <dbReference type="ARBA" id="ARBA00004211"/>
    </source>
</evidence>
<accession>A0ABD6E8V2</accession>
<comment type="subcellular location">
    <subcellularLocation>
        <location evidence="1">Membrane</location>
        <topology evidence="1">Single-pass type IV membrane protein</topology>
    </subcellularLocation>
</comment>
<evidence type="ECO:0000256" key="3">
    <source>
        <dbReference type="ARBA" id="ARBA00022448"/>
    </source>
</evidence>
<feature type="compositionally biased region" description="Polar residues" evidence="9">
    <location>
        <begin position="197"/>
        <end position="207"/>
    </location>
</feature>
<evidence type="ECO:0000256" key="5">
    <source>
        <dbReference type="ARBA" id="ARBA00022927"/>
    </source>
</evidence>
<reference evidence="12 13" key="1">
    <citation type="submission" date="2024-08" db="EMBL/GenBank/DDBJ databases">
        <title>Gnathostoma spinigerum genome.</title>
        <authorList>
            <person name="Gonzalez-Bertolin B."/>
            <person name="Monzon S."/>
            <person name="Zaballos A."/>
            <person name="Jimenez P."/>
            <person name="Dekumyoy P."/>
            <person name="Varona S."/>
            <person name="Cuesta I."/>
            <person name="Sumanam S."/>
            <person name="Adisakwattana P."/>
            <person name="Gasser R.B."/>
            <person name="Hernandez-Gonzalez A."/>
            <person name="Young N.D."/>
            <person name="Perteguer M.J."/>
        </authorList>
    </citation>
    <scope>NUCLEOTIDE SEQUENCE [LARGE SCALE GENOMIC DNA]</scope>
    <source>
        <strain evidence="12">AL3</strain>
        <tissue evidence="12">Liver</tissue>
    </source>
</reference>
<sequence length="381" mass="43921">MPVDNTALFRARAKMLRVRQNSSIHQTKMESDRYDRGDLPKAETSSPNFSKYSSDALEIKKNITDLRDTVLAKRTDYMSAVGHHTELAVITVPTRMTDHERDEMDRITEMVIRQCTMSINNLRKQAQLDSSLRSDDEEVFFERVAFLLGSYLKKTAKIVTDMRTVRLKKIADMSNFSRLEALVKVCEGRADDENSRFQKGSHQSNSDVEQEEKLHSLLDKTESTVRHRKNNKVKLEDGISPSPGQENKNEIKYVSPILFEKQDEENTESINSLSEEELTQLMAENEKLFSKATQTHSDIAKIERQMNEIQKLQETFAEKVIDQERDIDRVNETAIHTVENVLEGNTLIREAIKNGASRRVILLFCIIVLSFTLLFLDWYNP</sequence>
<proteinExistence type="inferred from homology"/>
<dbReference type="InterPro" id="IPR019529">
    <property type="entry name" value="Syntaxin-18_N"/>
</dbReference>
<name>A0ABD6E8V2_9BILA</name>
<comment type="caution">
    <text evidence="12">The sequence shown here is derived from an EMBL/GenBank/DDBJ whole genome shotgun (WGS) entry which is preliminary data.</text>
</comment>
<dbReference type="SUPFAM" id="SSF58038">
    <property type="entry name" value="SNARE fusion complex"/>
    <property type="match status" value="1"/>
</dbReference>
<evidence type="ECO:0000256" key="8">
    <source>
        <dbReference type="ARBA" id="ARBA00023136"/>
    </source>
</evidence>